<organism evidence="2 3">
    <name type="scientific">Asparagus officinalis</name>
    <name type="common">Garden asparagus</name>
    <dbReference type="NCBI Taxonomy" id="4686"/>
    <lineage>
        <taxon>Eukaryota</taxon>
        <taxon>Viridiplantae</taxon>
        <taxon>Streptophyta</taxon>
        <taxon>Embryophyta</taxon>
        <taxon>Tracheophyta</taxon>
        <taxon>Spermatophyta</taxon>
        <taxon>Magnoliopsida</taxon>
        <taxon>Liliopsida</taxon>
        <taxon>Asparagales</taxon>
        <taxon>Asparagaceae</taxon>
        <taxon>Asparagoideae</taxon>
        <taxon>Asparagus</taxon>
    </lineage>
</organism>
<feature type="compositionally biased region" description="Basic and acidic residues" evidence="1">
    <location>
        <begin position="83"/>
        <end position="95"/>
    </location>
</feature>
<sequence length="116" mass="12833">MSARFLLAEVRSRSALGSPRPPMLRDGLDLGLLGSGEEAEVVEEGLRLELGEEAANEGGEVVAVRDGGGERSRRRSRRHRRLRAEVGRERDRESGRGGGKVKIKGRIEREKFGKWA</sequence>
<feature type="compositionally biased region" description="Basic and acidic residues" evidence="1">
    <location>
        <begin position="105"/>
        <end position="116"/>
    </location>
</feature>
<evidence type="ECO:0000313" key="2">
    <source>
        <dbReference type="EMBL" id="ONK81028.1"/>
    </source>
</evidence>
<feature type="compositionally biased region" description="Basic residues" evidence="1">
    <location>
        <begin position="72"/>
        <end position="82"/>
    </location>
</feature>
<dbReference type="EMBL" id="CM007381">
    <property type="protein sequence ID" value="ONK81028.1"/>
    <property type="molecule type" value="Genomic_DNA"/>
</dbReference>
<name>A0A5P1FS31_ASPOF</name>
<evidence type="ECO:0000313" key="3">
    <source>
        <dbReference type="Proteomes" id="UP000243459"/>
    </source>
</evidence>
<feature type="region of interest" description="Disordered" evidence="1">
    <location>
        <begin position="59"/>
        <end position="116"/>
    </location>
</feature>
<reference evidence="3" key="1">
    <citation type="journal article" date="2017" name="Nat. Commun.">
        <title>The asparagus genome sheds light on the origin and evolution of a young Y chromosome.</title>
        <authorList>
            <person name="Harkess A."/>
            <person name="Zhou J."/>
            <person name="Xu C."/>
            <person name="Bowers J.E."/>
            <person name="Van der Hulst R."/>
            <person name="Ayyampalayam S."/>
            <person name="Mercati F."/>
            <person name="Riccardi P."/>
            <person name="McKain M.R."/>
            <person name="Kakrana A."/>
            <person name="Tang H."/>
            <person name="Ray J."/>
            <person name="Groenendijk J."/>
            <person name="Arikit S."/>
            <person name="Mathioni S.M."/>
            <person name="Nakano M."/>
            <person name="Shan H."/>
            <person name="Telgmann-Rauber A."/>
            <person name="Kanno A."/>
            <person name="Yue Z."/>
            <person name="Chen H."/>
            <person name="Li W."/>
            <person name="Chen Y."/>
            <person name="Xu X."/>
            <person name="Zhang Y."/>
            <person name="Luo S."/>
            <person name="Chen H."/>
            <person name="Gao J."/>
            <person name="Mao Z."/>
            <person name="Pires J.C."/>
            <person name="Luo M."/>
            <person name="Kudrna D."/>
            <person name="Wing R.A."/>
            <person name="Meyers B.C."/>
            <person name="Yi K."/>
            <person name="Kong H."/>
            <person name="Lavrijsen P."/>
            <person name="Sunseri F."/>
            <person name="Falavigna A."/>
            <person name="Ye Y."/>
            <person name="Leebens-Mack J.H."/>
            <person name="Chen G."/>
        </authorList>
    </citation>
    <scope>NUCLEOTIDE SEQUENCE [LARGE SCALE GENOMIC DNA]</scope>
    <source>
        <strain evidence="3">cv. DH0086</strain>
    </source>
</reference>
<protein>
    <submittedName>
        <fullName evidence="2">Uncharacterized protein</fullName>
    </submittedName>
</protein>
<proteinExistence type="predicted"/>
<dbReference type="Gramene" id="ONK81028">
    <property type="protein sequence ID" value="ONK81028"/>
    <property type="gene ID" value="A4U43_C01F24470"/>
</dbReference>
<keyword evidence="3" id="KW-1185">Reference proteome</keyword>
<dbReference type="Proteomes" id="UP000243459">
    <property type="component" value="Chromosome 1"/>
</dbReference>
<gene>
    <name evidence="2" type="ORF">A4U43_C01F24470</name>
</gene>
<evidence type="ECO:0000256" key="1">
    <source>
        <dbReference type="SAM" id="MobiDB-lite"/>
    </source>
</evidence>
<dbReference type="AlphaFoldDB" id="A0A5P1FS31"/>
<accession>A0A5P1FS31</accession>